<feature type="signal peptide" evidence="3">
    <location>
        <begin position="1"/>
        <end position="20"/>
    </location>
</feature>
<evidence type="ECO:0000256" key="2">
    <source>
        <dbReference type="SAM" id="Phobius"/>
    </source>
</evidence>
<evidence type="ECO:0000256" key="3">
    <source>
        <dbReference type="SAM" id="SignalP"/>
    </source>
</evidence>
<accession>A0AAN7ALY2</accession>
<dbReference type="PROSITE" id="PS51257">
    <property type="entry name" value="PROKAR_LIPOPROTEIN"/>
    <property type="match status" value="1"/>
</dbReference>
<evidence type="ECO:0000256" key="1">
    <source>
        <dbReference type="SAM" id="MobiDB-lite"/>
    </source>
</evidence>
<keyword evidence="2" id="KW-0472">Membrane</keyword>
<sequence length="91" mass="10343">MSAVTRSILTCLGCLFGLSACPTVQVTRPCLLRIPSRTKQKYNHNYTVPPKPQQPSQPRSLPKYIKPYSIQSSVISFLLYLVSVVKIWYQN</sequence>
<keyword evidence="2" id="KW-1133">Transmembrane helix</keyword>
<dbReference type="AlphaFoldDB" id="A0AAN7ALY2"/>
<organism evidence="4 5">
    <name type="scientific">Podospora australis</name>
    <dbReference type="NCBI Taxonomy" id="1536484"/>
    <lineage>
        <taxon>Eukaryota</taxon>
        <taxon>Fungi</taxon>
        <taxon>Dikarya</taxon>
        <taxon>Ascomycota</taxon>
        <taxon>Pezizomycotina</taxon>
        <taxon>Sordariomycetes</taxon>
        <taxon>Sordariomycetidae</taxon>
        <taxon>Sordariales</taxon>
        <taxon>Podosporaceae</taxon>
        <taxon>Podospora</taxon>
    </lineage>
</organism>
<feature type="chain" id="PRO_5043001042" evidence="3">
    <location>
        <begin position="21"/>
        <end position="91"/>
    </location>
</feature>
<gene>
    <name evidence="4" type="ORF">QBC35DRAFT_1212</name>
</gene>
<feature type="transmembrane region" description="Helical" evidence="2">
    <location>
        <begin position="68"/>
        <end position="89"/>
    </location>
</feature>
<reference evidence="4" key="2">
    <citation type="submission" date="2023-05" db="EMBL/GenBank/DDBJ databases">
        <authorList>
            <consortium name="Lawrence Berkeley National Laboratory"/>
            <person name="Steindorff A."/>
            <person name="Hensen N."/>
            <person name="Bonometti L."/>
            <person name="Westerberg I."/>
            <person name="Brannstrom I.O."/>
            <person name="Guillou S."/>
            <person name="Cros-Aarteil S."/>
            <person name="Calhoun S."/>
            <person name="Haridas S."/>
            <person name="Kuo A."/>
            <person name="Mondo S."/>
            <person name="Pangilinan J."/>
            <person name="Riley R."/>
            <person name="Labutti K."/>
            <person name="Andreopoulos B."/>
            <person name="Lipzen A."/>
            <person name="Chen C."/>
            <person name="Yanf M."/>
            <person name="Daum C."/>
            <person name="Ng V."/>
            <person name="Clum A."/>
            <person name="Ohm R."/>
            <person name="Martin F."/>
            <person name="Silar P."/>
            <person name="Natvig D."/>
            <person name="Lalanne C."/>
            <person name="Gautier V."/>
            <person name="Ament-Velasquez S.L."/>
            <person name="Kruys A."/>
            <person name="Hutchinson M.I."/>
            <person name="Powell A.J."/>
            <person name="Barry K."/>
            <person name="Miller A.N."/>
            <person name="Grigoriev I.V."/>
            <person name="Debuchy R."/>
            <person name="Gladieux P."/>
            <person name="Thoren M.H."/>
            <person name="Johannesson H."/>
        </authorList>
    </citation>
    <scope>NUCLEOTIDE SEQUENCE</scope>
    <source>
        <strain evidence="4">PSN309</strain>
    </source>
</reference>
<evidence type="ECO:0000313" key="4">
    <source>
        <dbReference type="EMBL" id="KAK4193596.1"/>
    </source>
</evidence>
<keyword evidence="5" id="KW-1185">Reference proteome</keyword>
<keyword evidence="2" id="KW-0812">Transmembrane</keyword>
<name>A0AAN7ALY2_9PEZI</name>
<comment type="caution">
    <text evidence="4">The sequence shown here is derived from an EMBL/GenBank/DDBJ whole genome shotgun (WGS) entry which is preliminary data.</text>
</comment>
<reference evidence="4" key="1">
    <citation type="journal article" date="2023" name="Mol. Phylogenet. Evol.">
        <title>Genome-scale phylogeny and comparative genomics of the fungal order Sordariales.</title>
        <authorList>
            <person name="Hensen N."/>
            <person name="Bonometti L."/>
            <person name="Westerberg I."/>
            <person name="Brannstrom I.O."/>
            <person name="Guillou S."/>
            <person name="Cros-Aarteil S."/>
            <person name="Calhoun S."/>
            <person name="Haridas S."/>
            <person name="Kuo A."/>
            <person name="Mondo S."/>
            <person name="Pangilinan J."/>
            <person name="Riley R."/>
            <person name="LaButti K."/>
            <person name="Andreopoulos B."/>
            <person name="Lipzen A."/>
            <person name="Chen C."/>
            <person name="Yan M."/>
            <person name="Daum C."/>
            <person name="Ng V."/>
            <person name="Clum A."/>
            <person name="Steindorff A."/>
            <person name="Ohm R.A."/>
            <person name="Martin F."/>
            <person name="Silar P."/>
            <person name="Natvig D.O."/>
            <person name="Lalanne C."/>
            <person name="Gautier V."/>
            <person name="Ament-Velasquez S.L."/>
            <person name="Kruys A."/>
            <person name="Hutchinson M.I."/>
            <person name="Powell A.J."/>
            <person name="Barry K."/>
            <person name="Miller A.N."/>
            <person name="Grigoriev I.V."/>
            <person name="Debuchy R."/>
            <person name="Gladieux P."/>
            <person name="Hiltunen Thoren M."/>
            <person name="Johannesson H."/>
        </authorList>
    </citation>
    <scope>NUCLEOTIDE SEQUENCE</scope>
    <source>
        <strain evidence="4">PSN309</strain>
    </source>
</reference>
<dbReference type="EMBL" id="MU864350">
    <property type="protein sequence ID" value="KAK4193596.1"/>
    <property type="molecule type" value="Genomic_DNA"/>
</dbReference>
<protein>
    <submittedName>
        <fullName evidence="4">Uncharacterized protein</fullName>
    </submittedName>
</protein>
<proteinExistence type="predicted"/>
<evidence type="ECO:0000313" key="5">
    <source>
        <dbReference type="Proteomes" id="UP001302126"/>
    </source>
</evidence>
<dbReference type="Proteomes" id="UP001302126">
    <property type="component" value="Unassembled WGS sequence"/>
</dbReference>
<feature type="region of interest" description="Disordered" evidence="1">
    <location>
        <begin position="41"/>
        <end position="60"/>
    </location>
</feature>
<keyword evidence="3" id="KW-0732">Signal</keyword>